<keyword evidence="1 2" id="KW-0500">Molybdenum</keyword>
<dbReference type="InterPro" id="IPR005116">
    <property type="entry name" value="Transp-assoc_OB_typ1"/>
</dbReference>
<evidence type="ECO:0000313" key="5">
    <source>
        <dbReference type="Proteomes" id="UP000308271"/>
    </source>
</evidence>
<feature type="domain" description="Mop" evidence="3">
    <location>
        <begin position="74"/>
        <end position="140"/>
    </location>
</feature>
<dbReference type="PANTHER" id="PTHR30432:SF1">
    <property type="entry name" value="DNA-BINDING TRANSCRIPTIONAL DUAL REGULATOR MODE"/>
    <property type="match status" value="1"/>
</dbReference>
<evidence type="ECO:0000259" key="3">
    <source>
        <dbReference type="PROSITE" id="PS51866"/>
    </source>
</evidence>
<keyword evidence="5" id="KW-1185">Reference proteome</keyword>
<organism evidence="4 5">
    <name type="scientific">Chlorobaculum thiosulfatiphilum</name>
    <name type="common">Chlorobium limicola f.sp. thiosulfatophilum</name>
    <dbReference type="NCBI Taxonomy" id="115852"/>
    <lineage>
        <taxon>Bacteria</taxon>
        <taxon>Pseudomonadati</taxon>
        <taxon>Chlorobiota</taxon>
        <taxon>Chlorobiia</taxon>
        <taxon>Chlorobiales</taxon>
        <taxon>Chlorobiaceae</taxon>
        <taxon>Chlorobaculum</taxon>
    </lineage>
</organism>
<dbReference type="PROSITE" id="PS51866">
    <property type="entry name" value="MOP"/>
    <property type="match status" value="2"/>
</dbReference>
<sequence length="141" mass="14187">MNISARNIFKGSISSIVKGAVNAEVTITLASGAPIVSIITIGAVERLGLQEGMAASAIIKASTVILGTNLHDAKMSARNILCGTVTRVIDGPVSCEVDLEIGGGEVLSAVITHGSAEKLGFAEGGHACAIFKASSVIVGVE</sequence>
<dbReference type="PANTHER" id="PTHR30432">
    <property type="entry name" value="TRANSCRIPTIONAL REGULATOR MODE"/>
    <property type="match status" value="1"/>
</dbReference>
<dbReference type="EMBL" id="VDCH01000016">
    <property type="protein sequence ID" value="TNJ38618.1"/>
    <property type="molecule type" value="Genomic_DNA"/>
</dbReference>
<evidence type="ECO:0000256" key="1">
    <source>
        <dbReference type="ARBA" id="ARBA00022505"/>
    </source>
</evidence>
<dbReference type="InterPro" id="IPR051815">
    <property type="entry name" value="Molybdate_resp_trans_reg"/>
</dbReference>
<dbReference type="GO" id="GO:0015689">
    <property type="term" value="P:molybdate ion transport"/>
    <property type="evidence" value="ECO:0007669"/>
    <property type="project" value="InterPro"/>
</dbReference>
<dbReference type="Pfam" id="PF03459">
    <property type="entry name" value="TOBE"/>
    <property type="match status" value="2"/>
</dbReference>
<dbReference type="AlphaFoldDB" id="A0A5C4S5W3"/>
<evidence type="ECO:0000313" key="4">
    <source>
        <dbReference type="EMBL" id="TNJ38618.1"/>
    </source>
</evidence>
<comment type="caution">
    <text evidence="4">The sequence shown here is derived from an EMBL/GenBank/DDBJ whole genome shotgun (WGS) entry which is preliminary data.</text>
</comment>
<proteinExistence type="predicted"/>
<dbReference type="OrthoDB" id="9805928at2"/>
<dbReference type="RefSeq" id="WP_139457175.1">
    <property type="nucleotide sequence ID" value="NZ_VDCH01000016.1"/>
</dbReference>
<name>A0A5C4S5W3_CHLTI</name>
<dbReference type="NCBIfam" id="TIGR00638">
    <property type="entry name" value="Mop"/>
    <property type="match status" value="2"/>
</dbReference>
<dbReference type="Gene3D" id="2.40.50.100">
    <property type="match status" value="2"/>
</dbReference>
<protein>
    <submittedName>
        <fullName evidence="4">Transporter</fullName>
    </submittedName>
</protein>
<feature type="domain" description="Mop" evidence="3">
    <location>
        <begin position="2"/>
        <end position="68"/>
    </location>
</feature>
<dbReference type="InterPro" id="IPR008995">
    <property type="entry name" value="Mo/tungstate-bd_C_term_dom"/>
</dbReference>
<dbReference type="InterPro" id="IPR004606">
    <property type="entry name" value="Mop_domain"/>
</dbReference>
<evidence type="ECO:0000256" key="2">
    <source>
        <dbReference type="PROSITE-ProRule" id="PRU01213"/>
    </source>
</evidence>
<dbReference type="SUPFAM" id="SSF50331">
    <property type="entry name" value="MOP-like"/>
    <property type="match status" value="2"/>
</dbReference>
<reference evidence="4 5" key="1">
    <citation type="submission" date="2019-05" db="EMBL/GenBank/DDBJ databases">
        <title>Draft Whole-Genome sequence of the green sulfur bacterium Chlorobaculum thiosulfatiphilum DSM 249.</title>
        <authorList>
            <person name="Meyer T.E."/>
            <person name="Kyndt J.A."/>
        </authorList>
    </citation>
    <scope>NUCLEOTIDE SEQUENCE [LARGE SCALE GENOMIC DNA]</scope>
    <source>
        <strain evidence="4 5">DSM 249</strain>
    </source>
</reference>
<gene>
    <name evidence="4" type="ORF">FGF66_08225</name>
</gene>
<accession>A0A5C4S5W3</accession>
<dbReference type="Proteomes" id="UP000308271">
    <property type="component" value="Unassembled WGS sequence"/>
</dbReference>